<reference evidence="8 9" key="1">
    <citation type="submission" date="2018-08" db="EMBL/GenBank/DDBJ databases">
        <title>A genome reference for cultivated species of the human gut microbiota.</title>
        <authorList>
            <person name="Zou Y."/>
            <person name="Xue W."/>
            <person name="Luo G."/>
        </authorList>
    </citation>
    <scope>NUCLEOTIDE SEQUENCE [LARGE SCALE GENOMIC DNA]</scope>
    <source>
        <strain evidence="8 9">AF20-9LB</strain>
    </source>
</reference>
<proteinExistence type="predicted"/>
<dbReference type="Pfam" id="PF10022">
    <property type="entry name" value="DUF2264"/>
    <property type="match status" value="1"/>
</dbReference>
<comment type="caution">
    <text evidence="2">The sequence shown here is derived from an EMBL/GenBank/DDBJ whole genome shotgun (WGS) entry which is preliminary data.</text>
</comment>
<evidence type="ECO:0000313" key="3">
    <source>
        <dbReference type="EMBL" id="KAA3927165.1"/>
    </source>
</evidence>
<evidence type="ECO:0000313" key="5">
    <source>
        <dbReference type="EMBL" id="KAA4664471.1"/>
    </source>
</evidence>
<dbReference type="Proteomes" id="UP000460135">
    <property type="component" value="Unassembled WGS sequence"/>
</dbReference>
<dbReference type="RefSeq" id="WP_008775250.1">
    <property type="nucleotide sequence ID" value="NZ_CAAKNR010000210.1"/>
</dbReference>
<reference evidence="10 11" key="2">
    <citation type="journal article" date="2019" name="Nat. Med.">
        <title>A library of human gut bacterial isolates paired with longitudinal multiomics data enables mechanistic microbiome research.</title>
        <authorList>
            <person name="Poyet M."/>
            <person name="Groussin M."/>
            <person name="Gibbons S.M."/>
            <person name="Avila-Pacheco J."/>
            <person name="Jiang X."/>
            <person name="Kearney S.M."/>
            <person name="Perrotta A.R."/>
            <person name="Berdy B."/>
            <person name="Zhao S."/>
            <person name="Lieberman T.D."/>
            <person name="Swanson P.K."/>
            <person name="Smith M."/>
            <person name="Roesemann S."/>
            <person name="Alexander J.E."/>
            <person name="Rich S.A."/>
            <person name="Livny J."/>
            <person name="Vlamakis H."/>
            <person name="Clish C."/>
            <person name="Bullock K."/>
            <person name="Deik A."/>
            <person name="Scott J."/>
            <person name="Pierce K.A."/>
            <person name="Xavier R.J."/>
            <person name="Alm E.J."/>
        </authorList>
    </citation>
    <scope>NUCLEOTIDE SEQUENCE [LARGE SCALE GENOMIC DNA]</scope>
    <source>
        <strain evidence="5 13">BIOML-A14</strain>
        <strain evidence="3 11">BIOML-A160</strain>
        <strain evidence="4 10">BIOML-A163</strain>
        <strain evidence="2 14">BIOML-A183</strain>
        <strain evidence="6 12">BIOML-A2</strain>
    </source>
</reference>
<organism evidence="2 14">
    <name type="scientific">Bacteroides ovatus</name>
    <dbReference type="NCBI Taxonomy" id="28116"/>
    <lineage>
        <taxon>Bacteria</taxon>
        <taxon>Pseudomonadati</taxon>
        <taxon>Bacteroidota</taxon>
        <taxon>Bacteroidia</taxon>
        <taxon>Bacteroidales</taxon>
        <taxon>Bacteroidaceae</taxon>
        <taxon>Bacteroides</taxon>
    </lineage>
</organism>
<dbReference type="EMBL" id="VWLE01000050">
    <property type="protein sequence ID" value="KAA3953424.1"/>
    <property type="molecule type" value="Genomic_DNA"/>
</dbReference>
<dbReference type="Proteomes" id="UP000266492">
    <property type="component" value="Unassembled WGS sequence"/>
</dbReference>
<dbReference type="PANTHER" id="PTHR35339:SF3">
    <property type="entry name" value="DUF2264 DOMAIN-CONTAINING PROTEIN"/>
    <property type="match status" value="1"/>
</dbReference>
<dbReference type="EMBL" id="QRVZ01000002">
    <property type="protein sequence ID" value="RGS87503.1"/>
    <property type="molecule type" value="Genomic_DNA"/>
</dbReference>
<reference evidence="7" key="3">
    <citation type="submission" date="2022-10" db="EMBL/GenBank/DDBJ databases">
        <title>Human gut microbiome strain richness.</title>
        <authorList>
            <person name="Chen-Liaw A."/>
        </authorList>
    </citation>
    <scope>NUCLEOTIDE SEQUENCE</scope>
    <source>
        <strain evidence="7">BSD2780120875st1_E1_BSD2780120875_150330</strain>
    </source>
</reference>
<evidence type="ECO:0000313" key="6">
    <source>
        <dbReference type="EMBL" id="KAB1327603.1"/>
    </source>
</evidence>
<dbReference type="Proteomes" id="UP000365824">
    <property type="component" value="Unassembled WGS sequence"/>
</dbReference>
<evidence type="ECO:0000313" key="7">
    <source>
        <dbReference type="EMBL" id="MDC2743844.1"/>
    </source>
</evidence>
<evidence type="ECO:0000313" key="2">
    <source>
        <dbReference type="EMBL" id="KAA3798459.1"/>
    </source>
</evidence>
<evidence type="ECO:0000313" key="13">
    <source>
        <dbReference type="Proteomes" id="UP000435985"/>
    </source>
</evidence>
<name>A0A139KSZ5_BACOV</name>
<evidence type="ECO:0000313" key="11">
    <source>
        <dbReference type="Proteomes" id="UP000365824"/>
    </source>
</evidence>
<protein>
    <submittedName>
        <fullName evidence="2">DUF2264 domain-containing protein</fullName>
    </submittedName>
</protein>
<accession>A0A139KSZ5</accession>
<dbReference type="EMBL" id="VWFO01000010">
    <property type="protein sequence ID" value="KAA4664471.1"/>
    <property type="molecule type" value="Genomic_DNA"/>
</dbReference>
<evidence type="ECO:0000313" key="4">
    <source>
        <dbReference type="EMBL" id="KAA3953424.1"/>
    </source>
</evidence>
<dbReference type="Proteomes" id="UP001219389">
    <property type="component" value="Unassembled WGS sequence"/>
</dbReference>
<dbReference type="PANTHER" id="PTHR35339">
    <property type="entry name" value="LINALOOL DEHYDRATASE_ISOMERASE DOMAIN-CONTAINING PROTEIN"/>
    <property type="match status" value="1"/>
</dbReference>
<dbReference type="Proteomes" id="UP000323717">
    <property type="component" value="Unassembled WGS sequence"/>
</dbReference>
<gene>
    <name evidence="8" type="ORF">DWX70_03355</name>
    <name evidence="6" type="ORF">F3B53_08945</name>
    <name evidence="5" type="ORF">F3B98_10255</name>
    <name evidence="4" type="ORF">F3D71_05885</name>
    <name evidence="3" type="ORF">F3F25_15945</name>
    <name evidence="2" type="ORF">F3F51_26255</name>
    <name evidence="7" type="ORF">PO382_16610</name>
</gene>
<dbReference type="InterPro" id="IPR016624">
    <property type="entry name" value="UCP014753"/>
</dbReference>
<dbReference type="AlphaFoldDB" id="A0A139KSZ5"/>
<dbReference type="EMBL" id="JAQNZF010000023">
    <property type="protein sequence ID" value="MDC2743844.1"/>
    <property type="molecule type" value="Genomic_DNA"/>
</dbReference>
<dbReference type="PIRSF" id="PIRSF014753">
    <property type="entry name" value="UCP014753"/>
    <property type="match status" value="1"/>
</dbReference>
<sequence>MNRLNWFFLLIVTVLLIPAEKATAKKKTEKCDREIWCEVMYRMAAPVLSNMSEGALKQNMLVELSPTWDGRNKDVTYMECFGRLMAGLAPWLSLPDDNTTEGPHRKQLREWALKSYANAVDPKSPDYLLWRQEGQTLVDAAYIAESFLRGYDALWTPLDSLTKQRYINEFTQLRRVDPSYSNWLLFSATVESFLRKAGAPSDTYRISSSLRKIEEWYVGDGWYSDGPNFAFDYYNSFVIHPMYIESLEIITEAGKHKNIWNMPGCDYQKAITRAQRFGMILERLISPEGTLPVVGRSITYRTGSLQTLALLAWRKWLPKELTNGQVRAGMTAVIERMFGNDRNFNEKGFLTLGFNGSQPGISDYYTNNGSLYMASLAFLPLGLPADDPFWTDAAQPWTSKKAWDGDDFPRDHSYHEK</sequence>
<feature type="domain" description="DUF2264" evidence="1">
    <location>
        <begin position="32"/>
        <end position="397"/>
    </location>
</feature>
<dbReference type="EMBL" id="VWLB01000026">
    <property type="protein sequence ID" value="KAA3927165.1"/>
    <property type="molecule type" value="Genomic_DNA"/>
</dbReference>
<evidence type="ECO:0000259" key="1">
    <source>
        <dbReference type="Pfam" id="PF10022"/>
    </source>
</evidence>
<dbReference type="EMBL" id="VWLX01000029">
    <property type="protein sequence ID" value="KAA3798459.1"/>
    <property type="molecule type" value="Genomic_DNA"/>
</dbReference>
<dbReference type="Proteomes" id="UP000435985">
    <property type="component" value="Unassembled WGS sequence"/>
</dbReference>
<dbReference type="InterPro" id="IPR049349">
    <property type="entry name" value="DUF2264_N"/>
</dbReference>
<evidence type="ECO:0000313" key="9">
    <source>
        <dbReference type="Proteomes" id="UP000266492"/>
    </source>
</evidence>
<evidence type="ECO:0000313" key="14">
    <source>
        <dbReference type="Proteomes" id="UP000460135"/>
    </source>
</evidence>
<evidence type="ECO:0000313" key="10">
    <source>
        <dbReference type="Proteomes" id="UP000323717"/>
    </source>
</evidence>
<evidence type="ECO:0000313" key="8">
    <source>
        <dbReference type="EMBL" id="RGS87503.1"/>
    </source>
</evidence>
<dbReference type="EMBL" id="VWFC01000008">
    <property type="protein sequence ID" value="KAB1327603.1"/>
    <property type="molecule type" value="Genomic_DNA"/>
</dbReference>
<evidence type="ECO:0000313" key="12">
    <source>
        <dbReference type="Proteomes" id="UP000375690"/>
    </source>
</evidence>
<dbReference type="Proteomes" id="UP000375690">
    <property type="component" value="Unassembled WGS sequence"/>
</dbReference>